<dbReference type="RefSeq" id="WP_344041949.1">
    <property type="nucleotide sequence ID" value="NZ_BAAAKE010000031.1"/>
</dbReference>
<feature type="signal peptide" evidence="1">
    <location>
        <begin position="1"/>
        <end position="30"/>
    </location>
</feature>
<evidence type="ECO:0000313" key="2">
    <source>
        <dbReference type="EMBL" id="MFC5060244.1"/>
    </source>
</evidence>
<protein>
    <submittedName>
        <fullName evidence="2">Peptidase inhibitor family I36 protein</fullName>
    </submittedName>
</protein>
<keyword evidence="1" id="KW-0732">Signal</keyword>
<evidence type="ECO:0000256" key="1">
    <source>
        <dbReference type="SAM" id="SignalP"/>
    </source>
</evidence>
<keyword evidence="3" id="KW-1185">Reference proteome</keyword>
<feature type="chain" id="PRO_5047342910" evidence="1">
    <location>
        <begin position="31"/>
        <end position="128"/>
    </location>
</feature>
<proteinExistence type="predicted"/>
<gene>
    <name evidence="2" type="ORF">ACFPFM_41585</name>
</gene>
<comment type="caution">
    <text evidence="2">The sequence shown here is derived from an EMBL/GenBank/DDBJ whole genome shotgun (WGS) entry which is preliminary data.</text>
</comment>
<evidence type="ECO:0000313" key="3">
    <source>
        <dbReference type="Proteomes" id="UP001595833"/>
    </source>
</evidence>
<organism evidence="2 3">
    <name type="scientific">Saccharothrix xinjiangensis</name>
    <dbReference type="NCBI Taxonomy" id="204798"/>
    <lineage>
        <taxon>Bacteria</taxon>
        <taxon>Bacillati</taxon>
        <taxon>Actinomycetota</taxon>
        <taxon>Actinomycetes</taxon>
        <taxon>Pseudonocardiales</taxon>
        <taxon>Pseudonocardiaceae</taxon>
        <taxon>Saccharothrix</taxon>
    </lineage>
</organism>
<sequence length="128" mass="13480">MNPIAPATKSLVAAALLAAAAAVTAPTAAASPDTAPRAYNCPNGSFCIYSGWDGGGTRCQWSDSSVSNTNDHCSFIRSGHNVRSVWNNTNHRVQYFTGTNHNDRVGSTNSLAGGNLTGNYKIMSFKPQ</sequence>
<reference evidence="3" key="1">
    <citation type="journal article" date="2019" name="Int. J. Syst. Evol. Microbiol.">
        <title>The Global Catalogue of Microorganisms (GCM) 10K type strain sequencing project: providing services to taxonomists for standard genome sequencing and annotation.</title>
        <authorList>
            <consortium name="The Broad Institute Genomics Platform"/>
            <consortium name="The Broad Institute Genome Sequencing Center for Infectious Disease"/>
            <person name="Wu L."/>
            <person name="Ma J."/>
        </authorList>
    </citation>
    <scope>NUCLEOTIDE SEQUENCE [LARGE SCALE GENOMIC DNA]</scope>
    <source>
        <strain evidence="3">KCTC 12848</strain>
    </source>
</reference>
<accession>A0ABV9YD09</accession>
<name>A0ABV9YD09_9PSEU</name>
<dbReference type="Pfam" id="PF03995">
    <property type="entry name" value="Inhibitor_I36"/>
    <property type="match status" value="1"/>
</dbReference>
<dbReference type="EMBL" id="JBHSJB010000053">
    <property type="protein sequence ID" value="MFC5060244.1"/>
    <property type="molecule type" value="Genomic_DNA"/>
</dbReference>
<dbReference type="Proteomes" id="UP001595833">
    <property type="component" value="Unassembled WGS sequence"/>
</dbReference>